<gene>
    <name evidence="1" type="ORF">GCM10008927_30510</name>
</gene>
<reference evidence="2" key="1">
    <citation type="journal article" date="2019" name="Int. J. Syst. Evol. Microbiol.">
        <title>The Global Catalogue of Microorganisms (GCM) 10K type strain sequencing project: providing services to taxonomists for standard genome sequencing and annotation.</title>
        <authorList>
            <consortium name="The Broad Institute Genomics Platform"/>
            <consortium name="The Broad Institute Genome Sequencing Center for Infectious Disease"/>
            <person name="Wu L."/>
            <person name="Ma J."/>
        </authorList>
    </citation>
    <scope>NUCLEOTIDE SEQUENCE [LARGE SCALE GENOMIC DNA]</scope>
    <source>
        <strain evidence="2">KCTC 32465</strain>
    </source>
</reference>
<dbReference type="Proteomes" id="UP000634455">
    <property type="component" value="Unassembled WGS sequence"/>
</dbReference>
<keyword evidence="2" id="KW-1185">Reference proteome</keyword>
<accession>A0ABQ3D8H6</accession>
<dbReference type="EMBL" id="BMZF01000017">
    <property type="protein sequence ID" value="GHA63022.1"/>
    <property type="molecule type" value="Genomic_DNA"/>
</dbReference>
<comment type="caution">
    <text evidence="1">The sequence shown here is derived from an EMBL/GenBank/DDBJ whole genome shotgun (WGS) entry which is preliminary data.</text>
</comment>
<sequence>MAIVLDSDKGDDESELKPHAQRIVTEMSEGAGVVWVTAGREIENYVDGGELQSALKTLHPRLYKKAGKTGQYDHAFYFFRENPNGSGKQITYKGGDKVGAAAIVCNKPIDLDTLDLREKINELVEMIRKANSL</sequence>
<protein>
    <submittedName>
        <fullName evidence="1">Uncharacterized protein</fullName>
    </submittedName>
</protein>
<proteinExistence type="predicted"/>
<organism evidence="1 2">
    <name type="scientific">Paramylibacter ulvae</name>
    <dbReference type="NCBI Taxonomy" id="1651968"/>
    <lineage>
        <taxon>Bacteria</taxon>
        <taxon>Pseudomonadati</taxon>
        <taxon>Pseudomonadota</taxon>
        <taxon>Alphaproteobacteria</taxon>
        <taxon>Rhodobacterales</taxon>
        <taxon>Paracoccaceae</taxon>
        <taxon>Paramylibacter</taxon>
    </lineage>
</organism>
<name>A0ABQ3D8H6_9RHOB</name>
<evidence type="ECO:0000313" key="1">
    <source>
        <dbReference type="EMBL" id="GHA63022.1"/>
    </source>
</evidence>
<evidence type="ECO:0000313" key="2">
    <source>
        <dbReference type="Proteomes" id="UP000634455"/>
    </source>
</evidence>